<proteinExistence type="predicted"/>
<gene>
    <name evidence="1" type="ORF">RHMOL_Rhmol06G0313300</name>
</gene>
<evidence type="ECO:0000313" key="1">
    <source>
        <dbReference type="EMBL" id="KAI8553025.1"/>
    </source>
</evidence>
<reference evidence="1" key="1">
    <citation type="submission" date="2022-02" db="EMBL/GenBank/DDBJ databases">
        <title>Plant Genome Project.</title>
        <authorList>
            <person name="Zhang R.-G."/>
        </authorList>
    </citation>
    <scope>NUCLEOTIDE SEQUENCE</scope>
    <source>
        <strain evidence="1">AT1</strain>
    </source>
</reference>
<protein>
    <submittedName>
        <fullName evidence="1">Uncharacterized protein</fullName>
    </submittedName>
</protein>
<dbReference type="EMBL" id="CM046393">
    <property type="protein sequence ID" value="KAI8553025.1"/>
    <property type="molecule type" value="Genomic_DNA"/>
</dbReference>
<sequence>MKKQGMLVRALSKTLAIASFTRSLCSSSTTTPTFALKNVTKSNFESALGDLRRLVRDADFVAVDLEMTGVTSAPWRESFEFDRFDIRYLKVKDSAEKFAVVQFGVCPFRWDHSKQSFVAHPHNFYIFPRKEIPVGGRSYEFLCQTTSIDFLARYQFDFNLCIQEGISYLSRGQEDDALRNLHSMYEDELRCNSREARDTPVVRIADVLFTERMKNRIGEWRDGLLLNRNHESETQEISNDSPQQFQTIFFKMRPALLLNGFTSHQLRLIQLVTEKHYEDLVFVREKAETSSVHQLIVYVDSRNDRDLVMKEVKDGLHKEAETKIKAAVGFRHVIDLLSSEQKLIVGHNCFLDIAHIYSKFLGPLPLTAEEYVSSVNKYFPYIIDTKILLNANDMHLPMMKKSCTSLSKAFALLCPEIASSVQGPGLGPKPRVKVEVQVDDMRSLNWNSGAKHEAGYDAFMTGCVFGQACSHLGYDFKLHSPSTNLANDKKLQKHVNLLYLSWINGDIIDLRTGKRTAESAYSNNLKIQYPRIVFQNIALIWGFLPKIKAREIRECITKVFGLNSVSSVYHLDETAVFVQFSKAALVTDFLQLKETLERNNDPISVLHPFSKLLEGGNTRAATYESYKRICSSPISEVLFADQAEAMGIKWKTESLESNREVETQENEMAAFPNTSDRSESGKINRIIDNLARGHIRDDEAIDSSYTCEAQLSK</sequence>
<accession>A0ACC0NIE4</accession>
<evidence type="ECO:0000313" key="2">
    <source>
        <dbReference type="Proteomes" id="UP001062846"/>
    </source>
</evidence>
<comment type="caution">
    <text evidence="1">The sequence shown here is derived from an EMBL/GenBank/DDBJ whole genome shotgun (WGS) entry which is preliminary data.</text>
</comment>
<dbReference type="Proteomes" id="UP001062846">
    <property type="component" value="Chromosome 6"/>
</dbReference>
<organism evidence="1 2">
    <name type="scientific">Rhododendron molle</name>
    <name type="common">Chinese azalea</name>
    <name type="synonym">Azalea mollis</name>
    <dbReference type="NCBI Taxonomy" id="49168"/>
    <lineage>
        <taxon>Eukaryota</taxon>
        <taxon>Viridiplantae</taxon>
        <taxon>Streptophyta</taxon>
        <taxon>Embryophyta</taxon>
        <taxon>Tracheophyta</taxon>
        <taxon>Spermatophyta</taxon>
        <taxon>Magnoliopsida</taxon>
        <taxon>eudicotyledons</taxon>
        <taxon>Gunneridae</taxon>
        <taxon>Pentapetalae</taxon>
        <taxon>asterids</taxon>
        <taxon>Ericales</taxon>
        <taxon>Ericaceae</taxon>
        <taxon>Ericoideae</taxon>
        <taxon>Rhodoreae</taxon>
        <taxon>Rhododendron</taxon>
    </lineage>
</organism>
<name>A0ACC0NIE4_RHOML</name>
<keyword evidence="2" id="KW-1185">Reference proteome</keyword>